<dbReference type="Gene3D" id="3.90.1200.10">
    <property type="match status" value="1"/>
</dbReference>
<dbReference type="EMBL" id="JBHRVU010000005">
    <property type="protein sequence ID" value="MFC3443408.1"/>
    <property type="molecule type" value="Genomic_DNA"/>
</dbReference>
<dbReference type="Proteomes" id="UP001595681">
    <property type="component" value="Unassembled WGS sequence"/>
</dbReference>
<comment type="caution">
    <text evidence="3">The sequence shown here is derived from an EMBL/GenBank/DDBJ whole genome shotgun (WGS) entry which is preliminary data.</text>
</comment>
<keyword evidence="4" id="KW-1185">Reference proteome</keyword>
<name>A0ABV7NJS1_9SPHN</name>
<comment type="similarity">
    <text evidence="1">Belongs to the pseudomonas-type ThrB family.</text>
</comment>
<sequence>MNLSGGHLVHGMGMALEAPTWPAITHAEVEHVLTRFPGAGRLIRLNWHSPRPFSAAALIDTDQGAYFLKRHHDRLRTPAALAEEHGYMAHVRAAGLSVPDIVKAANGSGAIALGEWTYELHRDAPGIDLYRDRQSWTPFLTAGHAREAGVALARLHRAAQDFPAPARADHPLIASFTILPAADPLIAADAYVAARPALGRWLEDKPWRQELARLFAALGAGLYDRLAGQASLWTHGDWHPSNLLWTEDGRVSTVIDFGLATRTCALHDLAIAIERTAFRWLDLGQDEAIGDVDAAMAIVAGYCDILPLDHADMDALWRLLPLVHVEFALSEIDYFAGIVGDPDQARIAWQDYLIGHAQWFLSRAGQDFLRRFADKAMA</sequence>
<dbReference type="Pfam" id="PF01636">
    <property type="entry name" value="APH"/>
    <property type="match status" value="1"/>
</dbReference>
<reference evidence="4" key="1">
    <citation type="journal article" date="2019" name="Int. J. Syst. Evol. Microbiol.">
        <title>The Global Catalogue of Microorganisms (GCM) 10K type strain sequencing project: providing services to taxonomists for standard genome sequencing and annotation.</title>
        <authorList>
            <consortium name="The Broad Institute Genomics Platform"/>
            <consortium name="The Broad Institute Genome Sequencing Center for Infectious Disease"/>
            <person name="Wu L."/>
            <person name="Ma J."/>
        </authorList>
    </citation>
    <scope>NUCLEOTIDE SEQUENCE [LARGE SCALE GENOMIC DNA]</scope>
    <source>
        <strain evidence="4">CCM 7491</strain>
    </source>
</reference>
<proteinExistence type="inferred from homology"/>
<evidence type="ECO:0000313" key="4">
    <source>
        <dbReference type="Proteomes" id="UP001595681"/>
    </source>
</evidence>
<dbReference type="PANTHER" id="PTHR21064">
    <property type="entry name" value="AMINOGLYCOSIDE PHOSPHOTRANSFERASE DOMAIN-CONTAINING PROTEIN-RELATED"/>
    <property type="match status" value="1"/>
</dbReference>
<dbReference type="SUPFAM" id="SSF56112">
    <property type="entry name" value="Protein kinase-like (PK-like)"/>
    <property type="match status" value="1"/>
</dbReference>
<dbReference type="PANTHER" id="PTHR21064:SF6">
    <property type="entry name" value="AMINOGLYCOSIDE PHOSPHOTRANSFERASE DOMAIN-CONTAINING PROTEIN"/>
    <property type="match status" value="1"/>
</dbReference>
<organism evidence="3 4">
    <name type="scientific">Sphingobium rhizovicinum</name>
    <dbReference type="NCBI Taxonomy" id="432308"/>
    <lineage>
        <taxon>Bacteria</taxon>
        <taxon>Pseudomonadati</taxon>
        <taxon>Pseudomonadota</taxon>
        <taxon>Alphaproteobacteria</taxon>
        <taxon>Sphingomonadales</taxon>
        <taxon>Sphingomonadaceae</taxon>
        <taxon>Sphingobium</taxon>
    </lineage>
</organism>
<dbReference type="RefSeq" id="WP_380799314.1">
    <property type="nucleotide sequence ID" value="NZ_JBHRVU010000005.1"/>
</dbReference>
<evidence type="ECO:0000313" key="3">
    <source>
        <dbReference type="EMBL" id="MFC3443408.1"/>
    </source>
</evidence>
<protein>
    <submittedName>
        <fullName evidence="3">Phosphotransferase enzyme family protein</fullName>
    </submittedName>
</protein>
<feature type="domain" description="Aminoglycoside phosphotransferase" evidence="2">
    <location>
        <begin position="59"/>
        <end position="293"/>
    </location>
</feature>
<evidence type="ECO:0000259" key="2">
    <source>
        <dbReference type="Pfam" id="PF01636"/>
    </source>
</evidence>
<dbReference type="InterPro" id="IPR011009">
    <property type="entry name" value="Kinase-like_dom_sf"/>
</dbReference>
<gene>
    <name evidence="3" type="ORF">ACFOKF_19830</name>
</gene>
<dbReference type="InterPro" id="IPR002575">
    <property type="entry name" value="Aminoglycoside_PTrfase"/>
</dbReference>
<dbReference type="InterPro" id="IPR050249">
    <property type="entry name" value="Pseudomonas-type_ThrB"/>
</dbReference>
<accession>A0ABV7NJS1</accession>
<evidence type="ECO:0000256" key="1">
    <source>
        <dbReference type="ARBA" id="ARBA00038240"/>
    </source>
</evidence>